<keyword evidence="3" id="KW-0862">Zinc</keyword>
<protein>
    <submittedName>
        <fullName evidence="8">Uncharacterized protein</fullName>
    </submittedName>
</protein>
<name>A0A3B0N1R0_THEAN</name>
<dbReference type="GO" id="GO:0006513">
    <property type="term" value="P:protein monoubiquitination"/>
    <property type="evidence" value="ECO:0007669"/>
    <property type="project" value="InterPro"/>
</dbReference>
<evidence type="ECO:0000259" key="7">
    <source>
        <dbReference type="PROSITE" id="PS50158"/>
    </source>
</evidence>
<dbReference type="InterPro" id="IPR025829">
    <property type="entry name" value="Zn_knuckle_CX2CX3GHX4C"/>
</dbReference>
<dbReference type="Gene3D" id="3.30.40.10">
    <property type="entry name" value="Zinc/RING finger domain, C3HC4 (zinc finger)"/>
    <property type="match status" value="1"/>
</dbReference>
<dbReference type="GO" id="GO:0003697">
    <property type="term" value="F:single-stranded DNA binding"/>
    <property type="evidence" value="ECO:0007669"/>
    <property type="project" value="InterPro"/>
</dbReference>
<evidence type="ECO:0000313" key="8">
    <source>
        <dbReference type="EMBL" id="SVP91509.1"/>
    </source>
</evidence>
<dbReference type="Gene3D" id="4.10.60.10">
    <property type="entry name" value="Zinc finger, CCHC-type"/>
    <property type="match status" value="1"/>
</dbReference>
<dbReference type="VEuPathDB" id="PiroplasmaDB:TA12675"/>
<evidence type="ECO:0000256" key="1">
    <source>
        <dbReference type="ARBA" id="ARBA00022723"/>
    </source>
</evidence>
<dbReference type="InterPro" id="IPR001841">
    <property type="entry name" value="Znf_RING"/>
</dbReference>
<dbReference type="GO" id="GO:0061630">
    <property type="term" value="F:ubiquitin protein ligase activity"/>
    <property type="evidence" value="ECO:0007669"/>
    <property type="project" value="InterPro"/>
</dbReference>
<evidence type="ECO:0000259" key="6">
    <source>
        <dbReference type="PROSITE" id="PS50089"/>
    </source>
</evidence>
<dbReference type="PANTHER" id="PTHR14134:SF3">
    <property type="entry name" value="RING-CH-TYPE DOMAIN-CONTAINING PROTEIN"/>
    <property type="match status" value="1"/>
</dbReference>
<dbReference type="PANTHER" id="PTHR14134">
    <property type="entry name" value="E3 UBIQUITIN-PROTEIN LIGASE RAD18"/>
    <property type="match status" value="1"/>
</dbReference>
<dbReference type="GO" id="GO:0008270">
    <property type="term" value="F:zinc ion binding"/>
    <property type="evidence" value="ECO:0007669"/>
    <property type="project" value="UniProtKB-KW"/>
</dbReference>
<feature type="compositionally biased region" description="Basic and acidic residues" evidence="5">
    <location>
        <begin position="132"/>
        <end position="156"/>
    </location>
</feature>
<feature type="region of interest" description="Disordered" evidence="5">
    <location>
        <begin position="121"/>
        <end position="159"/>
    </location>
</feature>
<feature type="domain" description="CCHC-type" evidence="7">
    <location>
        <begin position="210"/>
        <end position="223"/>
    </location>
</feature>
<dbReference type="InterPro" id="IPR039577">
    <property type="entry name" value="Rad18"/>
</dbReference>
<keyword evidence="2 4" id="KW-0863">Zinc-finger</keyword>
<evidence type="ECO:0000256" key="5">
    <source>
        <dbReference type="SAM" id="MobiDB-lite"/>
    </source>
</evidence>
<gene>
    <name evidence="8" type="ORF">TAT_000182300</name>
    <name evidence="9" type="ORF">TAV_000182500</name>
</gene>
<dbReference type="GO" id="GO:0006301">
    <property type="term" value="P:DNA damage tolerance"/>
    <property type="evidence" value="ECO:0007669"/>
    <property type="project" value="InterPro"/>
</dbReference>
<dbReference type="SUPFAM" id="SSF57850">
    <property type="entry name" value="RING/U-box"/>
    <property type="match status" value="1"/>
</dbReference>
<reference evidence="8" key="1">
    <citation type="submission" date="2018-07" db="EMBL/GenBank/DDBJ databases">
        <authorList>
            <person name="Quirk P.G."/>
            <person name="Krulwich T.A."/>
        </authorList>
    </citation>
    <scope>NUCLEOTIDE SEQUENCE</scope>
    <source>
        <strain evidence="8">Anand</strain>
    </source>
</reference>
<feature type="domain" description="RING-type" evidence="6">
    <location>
        <begin position="311"/>
        <end position="354"/>
    </location>
</feature>
<organism evidence="8">
    <name type="scientific">Theileria annulata</name>
    <dbReference type="NCBI Taxonomy" id="5874"/>
    <lineage>
        <taxon>Eukaryota</taxon>
        <taxon>Sar</taxon>
        <taxon>Alveolata</taxon>
        <taxon>Apicomplexa</taxon>
        <taxon>Aconoidasida</taxon>
        <taxon>Piroplasmida</taxon>
        <taxon>Theileriidae</taxon>
        <taxon>Theileria</taxon>
    </lineage>
</organism>
<keyword evidence="1" id="KW-0479">Metal-binding</keyword>
<evidence type="ECO:0000256" key="4">
    <source>
        <dbReference type="PROSITE-ProRule" id="PRU00047"/>
    </source>
</evidence>
<dbReference type="InterPro" id="IPR001878">
    <property type="entry name" value="Znf_CCHC"/>
</dbReference>
<dbReference type="AlphaFoldDB" id="A0A3B0N1R0"/>
<dbReference type="EMBL" id="UIVS01000002">
    <property type="protein sequence ID" value="SVP91831.1"/>
    <property type="molecule type" value="Genomic_DNA"/>
</dbReference>
<accession>A0A3B0N1R0</accession>
<dbReference type="CDD" id="cd16620">
    <property type="entry name" value="vRING-HC-C4C4_RBBP6"/>
    <property type="match status" value="1"/>
</dbReference>
<sequence length="430" mass="48581">MAPSNHLMWKLKGSTGPFNQLSTVTLPCQVSVVREKLKVNFGLSESTHIDFVVYLESEPDAVLSDQYTLKPNSRVYTRRCTAEEASSLIAEANSVYVPDDDLEEETFGFEDEGDMDELFKIPESLPEEENQTSDKKDEEESRIRELIQQQKTHESGRPQVQLEYYKKMAQMPPQNYQPNVPTTQTSNSNSLAPTPYDTTDTSYLSQNYICHMCGQRGHNIKDCTVMDGKRLSKKIRPSTGIPTDFLTPIPSSDVPKYDEVYILKDGSFAIMREIESVSGGAFFTKTVDQRIQTQLGISEKDAHSLSKGFKCTICLCYFNNPVTTLCCGETFCLDCIIGKKNPTFNTNIICPTCRKSIKMTDLQSNTSLKKAVQSLILGNVDVLKNVNKEKETKKEPEKEEKVQKFCGINIESLKRYLTYINIYLQAKDNG</sequence>
<dbReference type="Pfam" id="PF13696">
    <property type="entry name" value="zf-CCHC_2"/>
    <property type="match status" value="1"/>
</dbReference>
<evidence type="ECO:0000256" key="3">
    <source>
        <dbReference type="ARBA" id="ARBA00022833"/>
    </source>
</evidence>
<dbReference type="PROSITE" id="PS50089">
    <property type="entry name" value="ZF_RING_2"/>
    <property type="match status" value="1"/>
</dbReference>
<evidence type="ECO:0000256" key="2">
    <source>
        <dbReference type="ARBA" id="ARBA00022771"/>
    </source>
</evidence>
<dbReference type="EMBL" id="UIVT01000002">
    <property type="protein sequence ID" value="SVP91509.1"/>
    <property type="molecule type" value="Genomic_DNA"/>
</dbReference>
<proteinExistence type="predicted"/>
<evidence type="ECO:0000313" key="9">
    <source>
        <dbReference type="EMBL" id="SVP91831.1"/>
    </source>
</evidence>
<dbReference type="InterPro" id="IPR013083">
    <property type="entry name" value="Znf_RING/FYVE/PHD"/>
</dbReference>
<dbReference type="PROSITE" id="PS50158">
    <property type="entry name" value="ZF_CCHC"/>
    <property type="match status" value="1"/>
</dbReference>